<evidence type="ECO:0000313" key="2">
    <source>
        <dbReference type="EMBL" id="KAK2177337.1"/>
    </source>
</evidence>
<reference evidence="2" key="1">
    <citation type="journal article" date="2023" name="Mol. Biol. Evol.">
        <title>Third-Generation Sequencing Reveals the Adaptive Role of the Epigenome in Three Deep-Sea Polychaetes.</title>
        <authorList>
            <person name="Perez M."/>
            <person name="Aroh O."/>
            <person name="Sun Y."/>
            <person name="Lan Y."/>
            <person name="Juniper S.K."/>
            <person name="Young C.R."/>
            <person name="Angers B."/>
            <person name="Qian P.Y."/>
        </authorList>
    </citation>
    <scope>NUCLEOTIDE SEQUENCE</scope>
    <source>
        <strain evidence="2">R07B-5</strain>
    </source>
</reference>
<evidence type="ECO:0000256" key="1">
    <source>
        <dbReference type="SAM" id="MobiDB-lite"/>
    </source>
</evidence>
<comment type="caution">
    <text evidence="2">The sequence shown here is derived from an EMBL/GenBank/DDBJ whole genome shotgun (WGS) entry which is preliminary data.</text>
</comment>
<dbReference type="Proteomes" id="UP001209878">
    <property type="component" value="Unassembled WGS sequence"/>
</dbReference>
<feature type="compositionally biased region" description="Polar residues" evidence="1">
    <location>
        <begin position="75"/>
        <end position="86"/>
    </location>
</feature>
<feature type="compositionally biased region" description="Basic and acidic residues" evidence="1">
    <location>
        <begin position="16"/>
        <end position="41"/>
    </location>
</feature>
<evidence type="ECO:0000313" key="3">
    <source>
        <dbReference type="Proteomes" id="UP001209878"/>
    </source>
</evidence>
<dbReference type="EMBL" id="JAODUO010000605">
    <property type="protein sequence ID" value="KAK2177337.1"/>
    <property type="molecule type" value="Genomic_DNA"/>
</dbReference>
<organism evidence="2 3">
    <name type="scientific">Ridgeia piscesae</name>
    <name type="common">Tubeworm</name>
    <dbReference type="NCBI Taxonomy" id="27915"/>
    <lineage>
        <taxon>Eukaryota</taxon>
        <taxon>Metazoa</taxon>
        <taxon>Spiralia</taxon>
        <taxon>Lophotrochozoa</taxon>
        <taxon>Annelida</taxon>
        <taxon>Polychaeta</taxon>
        <taxon>Sedentaria</taxon>
        <taxon>Canalipalpata</taxon>
        <taxon>Sabellida</taxon>
        <taxon>Siboglinidae</taxon>
        <taxon>Ridgeia</taxon>
    </lineage>
</organism>
<keyword evidence="3" id="KW-1185">Reference proteome</keyword>
<accession>A0AAD9NNX4</accession>
<proteinExistence type="predicted"/>
<feature type="region of interest" description="Disordered" evidence="1">
    <location>
        <begin position="1"/>
        <end position="48"/>
    </location>
</feature>
<sequence length="100" mass="10770">MGAAGVHVVHSPLPEGEDRQRLEERRAAQREKQKTQEEGAKSKLQSSSAIFRLSSENLALAQRQASYESDKYPGTTATASPRSSVASGHAALVMSPHDNP</sequence>
<name>A0AAD9NNX4_RIDPI</name>
<gene>
    <name evidence="2" type="ORF">NP493_605g01066</name>
</gene>
<dbReference type="AlphaFoldDB" id="A0AAD9NNX4"/>
<protein>
    <submittedName>
        <fullName evidence="2">Uncharacterized protein</fullName>
    </submittedName>
</protein>
<feature type="region of interest" description="Disordered" evidence="1">
    <location>
        <begin position="62"/>
        <end position="100"/>
    </location>
</feature>